<dbReference type="Proteomes" id="UP000179221">
    <property type="component" value="Unassembled WGS sequence"/>
</dbReference>
<evidence type="ECO:0000313" key="3">
    <source>
        <dbReference type="Proteomes" id="UP000179221"/>
    </source>
</evidence>
<keyword evidence="1" id="KW-1133">Transmembrane helix</keyword>
<keyword evidence="1" id="KW-0472">Membrane</keyword>
<keyword evidence="1" id="KW-0812">Transmembrane</keyword>
<feature type="transmembrane region" description="Helical" evidence="1">
    <location>
        <begin position="308"/>
        <end position="325"/>
    </location>
</feature>
<feature type="transmembrane region" description="Helical" evidence="1">
    <location>
        <begin position="131"/>
        <end position="148"/>
    </location>
</feature>
<dbReference type="AlphaFoldDB" id="A0A1F7YEN2"/>
<feature type="transmembrane region" description="Helical" evidence="1">
    <location>
        <begin position="282"/>
        <end position="301"/>
    </location>
</feature>
<protein>
    <recommendedName>
        <fullName evidence="4">Glycosyltransferase RgtA/B/C/D-like domain-containing protein</fullName>
    </recommendedName>
</protein>
<evidence type="ECO:0008006" key="4">
    <source>
        <dbReference type="Google" id="ProtNLM"/>
    </source>
</evidence>
<proteinExistence type="predicted"/>
<gene>
    <name evidence="2" type="ORF">A2628_00495</name>
</gene>
<evidence type="ECO:0000256" key="1">
    <source>
        <dbReference type="SAM" id="Phobius"/>
    </source>
</evidence>
<evidence type="ECO:0000313" key="2">
    <source>
        <dbReference type="EMBL" id="OGM25786.1"/>
    </source>
</evidence>
<feature type="transmembrane region" description="Helical" evidence="1">
    <location>
        <begin position="225"/>
        <end position="247"/>
    </location>
</feature>
<feature type="transmembrane region" description="Helical" evidence="1">
    <location>
        <begin position="354"/>
        <end position="372"/>
    </location>
</feature>
<comment type="caution">
    <text evidence="2">The sequence shown here is derived from an EMBL/GenBank/DDBJ whole genome shotgun (WGS) entry which is preliminary data.</text>
</comment>
<reference evidence="2 3" key="1">
    <citation type="journal article" date="2016" name="Nat. Commun.">
        <title>Thousands of microbial genomes shed light on interconnected biogeochemical processes in an aquifer system.</title>
        <authorList>
            <person name="Anantharaman K."/>
            <person name="Brown C.T."/>
            <person name="Hug L.A."/>
            <person name="Sharon I."/>
            <person name="Castelle C.J."/>
            <person name="Probst A.J."/>
            <person name="Thomas B.C."/>
            <person name="Singh A."/>
            <person name="Wilkins M.J."/>
            <person name="Karaoz U."/>
            <person name="Brodie E.L."/>
            <person name="Williams K.H."/>
            <person name="Hubbard S.S."/>
            <person name="Banfield J.F."/>
        </authorList>
    </citation>
    <scope>NUCLEOTIDE SEQUENCE [LARGE SCALE GENOMIC DNA]</scope>
</reference>
<name>A0A1F7YEN2_9BACT</name>
<accession>A0A1F7YEN2</accession>
<feature type="transmembrane region" description="Helical" evidence="1">
    <location>
        <begin position="93"/>
        <end position="119"/>
    </location>
</feature>
<sequence length="385" mass="44312">MGSFFKRSLVLLLISLLPTLLLWTPFFFRFQSVWGIPLPQNGMGTIVANYDGPLYLVVSKTFYQPELIKNFSFNLPVEYYAAHFPMYPSLVNLFAFLFGFPYSMLFVTVISSCIALFFFSRLIEEYVDKKDILWITLVFALLPARWLIVRSVGSPEPLFVAAIVASIYYFKKEKFIAAAVWGAVATITKSPGVLLFAVYIFAYFLPHIKKIGLVKSQLSIKDLSIIKFLPILVIPLSLVGVFALFQFRLHDFFAYFHSGDNIHLFFPPFQIFNYSQPWVGTFWLEEVIFVYLFGVLGLLELIKRKESVLAWFVGIFFASTLFVSHRDIIRYSLPIVPFLFIAFKDVLVKREFKIAMAVLIIPILLFSLVYISQNVMPISDWSPLL</sequence>
<feature type="transmembrane region" description="Helical" evidence="1">
    <location>
        <begin position="331"/>
        <end position="347"/>
    </location>
</feature>
<feature type="transmembrane region" description="Helical" evidence="1">
    <location>
        <begin position="175"/>
        <end position="205"/>
    </location>
</feature>
<organism evidence="2 3">
    <name type="scientific">Candidatus Woesebacteria bacterium RIFCSPHIGHO2_01_FULL_40_22</name>
    <dbReference type="NCBI Taxonomy" id="1802499"/>
    <lineage>
        <taxon>Bacteria</taxon>
        <taxon>Candidatus Woeseibacteriota</taxon>
    </lineage>
</organism>
<dbReference type="EMBL" id="MGGL01000019">
    <property type="protein sequence ID" value="OGM25786.1"/>
    <property type="molecule type" value="Genomic_DNA"/>
</dbReference>